<protein>
    <submittedName>
        <fullName evidence="1">Uncharacterized protein</fullName>
    </submittedName>
</protein>
<sequence length="361" mass="39673">MGYPDTAEGFMIESQKNWQDFKKQEFKLKPFEDRDIDVAIDCCGVCGSDVHTINGGWGDCPLPICVGHEIVGKAIKVGKDVKTIKVGDRVGVGAQIQADLTCNNCKADQENYCPNTVDTFGAPYKDGTISQGGYSSHIRAHEYFTFKIPDELESEVAAPMLCAGITVYSPLVRLGCGPGKKVAICGLGGLGHFAIMWAKALGAEVYVLSHSPSKKEDALALGAKEFIVTNEDEWYKPYAFTFDFILNTADAVHKFNMPNYYSTLKVWGKFHCVGFGDEPLPQMMAQDFAPNGCSFGASHIGNRPEMLAMLDLAAKQNLKSWIQKVPISKEGCAEVVGKVNKNDVRYRFVLTDYDKEFGQRG</sequence>
<evidence type="ECO:0000313" key="2">
    <source>
        <dbReference type="Proteomes" id="UP001281147"/>
    </source>
</evidence>
<evidence type="ECO:0000313" key="1">
    <source>
        <dbReference type="EMBL" id="KAK3699193.1"/>
    </source>
</evidence>
<comment type="caution">
    <text evidence="1">The sequence shown here is derived from an EMBL/GenBank/DDBJ whole genome shotgun (WGS) entry which is preliminary data.</text>
</comment>
<name>A0ACC3MMH7_9PEZI</name>
<keyword evidence="2" id="KW-1185">Reference proteome</keyword>
<dbReference type="Proteomes" id="UP001281147">
    <property type="component" value="Unassembled WGS sequence"/>
</dbReference>
<proteinExistence type="predicted"/>
<accession>A0ACC3MMH7</accession>
<organism evidence="1 2">
    <name type="scientific">Vermiconidia calcicola</name>
    <dbReference type="NCBI Taxonomy" id="1690605"/>
    <lineage>
        <taxon>Eukaryota</taxon>
        <taxon>Fungi</taxon>
        <taxon>Dikarya</taxon>
        <taxon>Ascomycota</taxon>
        <taxon>Pezizomycotina</taxon>
        <taxon>Dothideomycetes</taxon>
        <taxon>Dothideomycetidae</taxon>
        <taxon>Mycosphaerellales</taxon>
        <taxon>Extremaceae</taxon>
        <taxon>Vermiconidia</taxon>
    </lineage>
</organism>
<dbReference type="EMBL" id="JAUTXU010000200">
    <property type="protein sequence ID" value="KAK3699193.1"/>
    <property type="molecule type" value="Genomic_DNA"/>
</dbReference>
<reference evidence="1" key="1">
    <citation type="submission" date="2023-07" db="EMBL/GenBank/DDBJ databases">
        <title>Black Yeasts Isolated from many extreme environments.</title>
        <authorList>
            <person name="Coleine C."/>
            <person name="Stajich J.E."/>
            <person name="Selbmann L."/>
        </authorList>
    </citation>
    <scope>NUCLEOTIDE SEQUENCE</scope>
    <source>
        <strain evidence="1">CCFEE 5714</strain>
    </source>
</reference>
<gene>
    <name evidence="1" type="ORF">LTR37_016554</name>
</gene>